<protein>
    <submittedName>
        <fullName evidence="1">Uncharacterized protein</fullName>
    </submittedName>
</protein>
<reference evidence="1" key="1">
    <citation type="submission" date="2022-07" db="EMBL/GenBank/DDBJ databases">
        <title>Phylogenomic reconstructions and comparative analyses of Kickxellomycotina fungi.</title>
        <authorList>
            <person name="Reynolds N.K."/>
            <person name="Stajich J.E."/>
            <person name="Barry K."/>
            <person name="Grigoriev I.V."/>
            <person name="Crous P."/>
            <person name="Smith M.E."/>
        </authorList>
    </citation>
    <scope>NUCLEOTIDE SEQUENCE</scope>
    <source>
        <strain evidence="1">CBS 190363</strain>
    </source>
</reference>
<feature type="non-terminal residue" evidence="1">
    <location>
        <position position="76"/>
    </location>
</feature>
<organism evidence="1 2">
    <name type="scientific">Coemansia aciculifera</name>
    <dbReference type="NCBI Taxonomy" id="417176"/>
    <lineage>
        <taxon>Eukaryota</taxon>
        <taxon>Fungi</taxon>
        <taxon>Fungi incertae sedis</taxon>
        <taxon>Zoopagomycota</taxon>
        <taxon>Kickxellomycotina</taxon>
        <taxon>Kickxellomycetes</taxon>
        <taxon>Kickxellales</taxon>
        <taxon>Kickxellaceae</taxon>
        <taxon>Coemansia</taxon>
    </lineage>
</organism>
<evidence type="ECO:0000313" key="2">
    <source>
        <dbReference type="Proteomes" id="UP001139981"/>
    </source>
</evidence>
<name>A0ACC1M0U6_9FUNG</name>
<gene>
    <name evidence="1" type="ORF">IWW38_003401</name>
</gene>
<sequence>LPDSSLVYGPQFILAWVWTVVSARVQVDIRKLFECNAADLALVALSSANLRTRKLAYYILDILYARVSDANSVSSQ</sequence>
<accession>A0ACC1M0U6</accession>
<comment type="caution">
    <text evidence="1">The sequence shown here is derived from an EMBL/GenBank/DDBJ whole genome shotgun (WGS) entry which is preliminary data.</text>
</comment>
<keyword evidence="2" id="KW-1185">Reference proteome</keyword>
<evidence type="ECO:0000313" key="1">
    <source>
        <dbReference type="EMBL" id="KAJ2891971.1"/>
    </source>
</evidence>
<dbReference type="EMBL" id="JANBVB010000845">
    <property type="protein sequence ID" value="KAJ2891971.1"/>
    <property type="molecule type" value="Genomic_DNA"/>
</dbReference>
<feature type="non-terminal residue" evidence="1">
    <location>
        <position position="1"/>
    </location>
</feature>
<dbReference type="Proteomes" id="UP001139981">
    <property type="component" value="Unassembled WGS sequence"/>
</dbReference>
<proteinExistence type="predicted"/>